<keyword evidence="4" id="KW-1185">Reference proteome</keyword>
<dbReference type="PANTHER" id="PTHR24148:SF73">
    <property type="entry name" value="HET DOMAIN PROTEIN (AFU_ORTHOLOGUE AFUA_8G01020)"/>
    <property type="match status" value="1"/>
</dbReference>
<dbReference type="PANTHER" id="PTHR24148">
    <property type="entry name" value="ANKYRIN REPEAT DOMAIN-CONTAINING PROTEIN 39 HOMOLOG-RELATED"/>
    <property type="match status" value="1"/>
</dbReference>
<dbReference type="Pfam" id="PF06985">
    <property type="entry name" value="HET"/>
    <property type="match status" value="1"/>
</dbReference>
<gene>
    <name evidence="3" type="ORF">NEMBOFW57_008764</name>
</gene>
<evidence type="ECO:0000313" key="4">
    <source>
        <dbReference type="Proteomes" id="UP001197093"/>
    </source>
</evidence>
<evidence type="ECO:0000259" key="2">
    <source>
        <dbReference type="Pfam" id="PF06985"/>
    </source>
</evidence>
<reference evidence="3" key="1">
    <citation type="submission" date="2023-02" db="EMBL/GenBank/DDBJ databases">
        <authorList>
            <person name="Palmer J.M."/>
        </authorList>
    </citation>
    <scope>NUCLEOTIDE SEQUENCE</scope>
    <source>
        <strain evidence="3">FW57</strain>
    </source>
</reference>
<organism evidence="3 4">
    <name type="scientific">Staphylotrichum longicolle</name>
    <dbReference type="NCBI Taxonomy" id="669026"/>
    <lineage>
        <taxon>Eukaryota</taxon>
        <taxon>Fungi</taxon>
        <taxon>Dikarya</taxon>
        <taxon>Ascomycota</taxon>
        <taxon>Pezizomycotina</taxon>
        <taxon>Sordariomycetes</taxon>
        <taxon>Sordariomycetidae</taxon>
        <taxon>Sordariales</taxon>
        <taxon>Chaetomiaceae</taxon>
        <taxon>Staphylotrichum</taxon>
    </lineage>
</organism>
<proteinExistence type="predicted"/>
<dbReference type="AlphaFoldDB" id="A0AAD4ERW4"/>
<dbReference type="Proteomes" id="UP001197093">
    <property type="component" value="Unassembled WGS sequence"/>
</dbReference>
<dbReference type="Pfam" id="PF26639">
    <property type="entry name" value="Het-6_barrel"/>
    <property type="match status" value="1"/>
</dbReference>
<dbReference type="InterPro" id="IPR052895">
    <property type="entry name" value="HetReg/Transcr_Mod"/>
</dbReference>
<evidence type="ECO:0000313" key="3">
    <source>
        <dbReference type="EMBL" id="KAG7286453.1"/>
    </source>
</evidence>
<comment type="caution">
    <text evidence="3">The sequence shown here is derived from an EMBL/GenBank/DDBJ whole genome shotgun (WGS) entry which is preliminary data.</text>
</comment>
<protein>
    <recommendedName>
        <fullName evidence="2">Heterokaryon incompatibility domain-containing protein</fullName>
    </recommendedName>
</protein>
<dbReference type="InterPro" id="IPR010730">
    <property type="entry name" value="HET"/>
</dbReference>
<sequence length="433" mass="47566">MTVDSRTRTAISANLVDFDISNAPPFEAISYRWGDPAKTHHIQLGCRLPRPLRITQSAYDALCAVTPLCGTKYVWIDSICINQEVASEKSQQIPLMGAIYGSASLVTAYIPDPGYAMKVNVHITGLAWSEVLLGASDDKPAFPRWGEFLQQVTSPEGLVMLLRLRMDSGEQPYLIENVVNFLDSKATVPEDKVYALLSISSGPGLDGNELRIRGVILDDVHTCGSPIFDPPEPGTLGDNNAADAAMDAKDPTDPKNMLPIWRTLSAAAQFAQQLIPDKYYMGRMEPSEALCRTLLQDFTVAQQDLDDEPGRVADVMRVLAKLASLDSETLEDVQAVSKSMEGLDMSCCAGILKSLMFRQLATTRKGYLASVPWGTREGDVVCIFQGAPAPCVLRRVEGGEPNCYVFHGEAYVQGWMHGEARDLELEKVWFTLR</sequence>
<accession>A0AAD4ERW4</accession>
<feature type="domain" description="Heterokaryon incompatibility" evidence="2">
    <location>
        <begin position="26"/>
        <end position="110"/>
    </location>
</feature>
<name>A0AAD4ERW4_9PEZI</name>
<dbReference type="EMBL" id="JAHCVI010000004">
    <property type="protein sequence ID" value="KAG7286453.1"/>
    <property type="molecule type" value="Genomic_DNA"/>
</dbReference>
<feature type="region of interest" description="Disordered" evidence="1">
    <location>
        <begin position="228"/>
        <end position="250"/>
    </location>
</feature>
<evidence type="ECO:0000256" key="1">
    <source>
        <dbReference type="SAM" id="MobiDB-lite"/>
    </source>
</evidence>